<evidence type="ECO:0000313" key="2">
    <source>
        <dbReference type="EMBL" id="MPC62226.1"/>
    </source>
</evidence>
<feature type="compositionally biased region" description="Basic residues" evidence="1">
    <location>
        <begin position="81"/>
        <end position="123"/>
    </location>
</feature>
<reference evidence="2 3" key="1">
    <citation type="submission" date="2019-05" db="EMBL/GenBank/DDBJ databases">
        <title>Another draft genome of Portunus trituberculatus and its Hox gene families provides insights of decapod evolution.</title>
        <authorList>
            <person name="Jeong J.-H."/>
            <person name="Song I."/>
            <person name="Kim S."/>
            <person name="Choi T."/>
            <person name="Kim D."/>
            <person name="Ryu S."/>
            <person name="Kim W."/>
        </authorList>
    </citation>
    <scope>NUCLEOTIDE SEQUENCE [LARGE SCALE GENOMIC DNA]</scope>
    <source>
        <tissue evidence="2">Muscle</tissue>
    </source>
</reference>
<accession>A0A5B7GXB9</accession>
<sequence length="158" mass="18941">MLNTSRGFSSIPLAFIISIHRPSLLSHLPSFLSFSLSLPPCSLLPRLRQRRTIHYKARCGIWPTHNYTQRAGVIRPHRAKLTQNLPRRRPANHLFVSRKKRRRRRRRRRKRRKRKRRRRRSASKHNSFSSRGLMRTCEKSKAVFAFDDVFNEFIKTRS</sequence>
<organism evidence="2 3">
    <name type="scientific">Portunus trituberculatus</name>
    <name type="common">Swimming crab</name>
    <name type="synonym">Neptunus trituberculatus</name>
    <dbReference type="NCBI Taxonomy" id="210409"/>
    <lineage>
        <taxon>Eukaryota</taxon>
        <taxon>Metazoa</taxon>
        <taxon>Ecdysozoa</taxon>
        <taxon>Arthropoda</taxon>
        <taxon>Crustacea</taxon>
        <taxon>Multicrustacea</taxon>
        <taxon>Malacostraca</taxon>
        <taxon>Eumalacostraca</taxon>
        <taxon>Eucarida</taxon>
        <taxon>Decapoda</taxon>
        <taxon>Pleocyemata</taxon>
        <taxon>Brachyura</taxon>
        <taxon>Eubrachyura</taxon>
        <taxon>Portunoidea</taxon>
        <taxon>Portunidae</taxon>
        <taxon>Portuninae</taxon>
        <taxon>Portunus</taxon>
    </lineage>
</organism>
<evidence type="ECO:0000256" key="1">
    <source>
        <dbReference type="SAM" id="MobiDB-lite"/>
    </source>
</evidence>
<evidence type="ECO:0000313" key="3">
    <source>
        <dbReference type="Proteomes" id="UP000324222"/>
    </source>
</evidence>
<comment type="caution">
    <text evidence="2">The sequence shown here is derived from an EMBL/GenBank/DDBJ whole genome shotgun (WGS) entry which is preliminary data.</text>
</comment>
<dbReference type="AlphaFoldDB" id="A0A5B7GXB9"/>
<keyword evidence="3" id="KW-1185">Reference proteome</keyword>
<protein>
    <submittedName>
        <fullName evidence="2">Uncharacterized protein</fullName>
    </submittedName>
</protein>
<dbReference type="Proteomes" id="UP000324222">
    <property type="component" value="Unassembled WGS sequence"/>
</dbReference>
<name>A0A5B7GXB9_PORTR</name>
<dbReference type="EMBL" id="VSRR010019433">
    <property type="protein sequence ID" value="MPC62226.1"/>
    <property type="molecule type" value="Genomic_DNA"/>
</dbReference>
<proteinExistence type="predicted"/>
<feature type="region of interest" description="Disordered" evidence="1">
    <location>
        <begin position="81"/>
        <end position="132"/>
    </location>
</feature>
<gene>
    <name evidence="2" type="ORF">E2C01_056309</name>
</gene>